<feature type="region of interest" description="Disordered" evidence="1">
    <location>
        <begin position="828"/>
        <end position="853"/>
    </location>
</feature>
<feature type="compositionally biased region" description="Low complexity" evidence="1">
    <location>
        <begin position="9"/>
        <end position="23"/>
    </location>
</feature>
<feature type="compositionally biased region" description="Basic residues" evidence="1">
    <location>
        <begin position="58"/>
        <end position="73"/>
    </location>
</feature>
<gene>
    <name evidence="2" type="ORF">EIP91_001873</name>
</gene>
<feature type="compositionally biased region" description="Polar residues" evidence="1">
    <location>
        <begin position="1271"/>
        <end position="1284"/>
    </location>
</feature>
<feature type="region of interest" description="Disordered" evidence="1">
    <location>
        <begin position="1271"/>
        <end position="1370"/>
    </location>
</feature>
<feature type="compositionally biased region" description="Acidic residues" evidence="1">
    <location>
        <begin position="1325"/>
        <end position="1370"/>
    </location>
</feature>
<dbReference type="Proteomes" id="UP000292702">
    <property type="component" value="Unassembled WGS sequence"/>
</dbReference>
<accession>A0A4R0RJJ7</accession>
<feature type="compositionally biased region" description="Acidic residues" evidence="1">
    <location>
        <begin position="1292"/>
        <end position="1315"/>
    </location>
</feature>
<feature type="region of interest" description="Disordered" evidence="1">
    <location>
        <begin position="1247"/>
        <end position="1266"/>
    </location>
</feature>
<feature type="compositionally biased region" description="Low complexity" evidence="1">
    <location>
        <begin position="959"/>
        <end position="976"/>
    </location>
</feature>
<name>A0A4R0RJJ7_9APHY</name>
<organism evidence="2 3">
    <name type="scientific">Steccherinum ochraceum</name>
    <dbReference type="NCBI Taxonomy" id="92696"/>
    <lineage>
        <taxon>Eukaryota</taxon>
        <taxon>Fungi</taxon>
        <taxon>Dikarya</taxon>
        <taxon>Basidiomycota</taxon>
        <taxon>Agaricomycotina</taxon>
        <taxon>Agaricomycetes</taxon>
        <taxon>Polyporales</taxon>
        <taxon>Steccherinaceae</taxon>
        <taxon>Steccherinum</taxon>
    </lineage>
</organism>
<dbReference type="STRING" id="92696.A0A4R0RJJ7"/>
<comment type="caution">
    <text evidence="2">The sequence shown here is derived from an EMBL/GenBank/DDBJ whole genome shotgun (WGS) entry which is preliminary data.</text>
</comment>
<feature type="region of interest" description="Disordered" evidence="1">
    <location>
        <begin position="931"/>
        <end position="978"/>
    </location>
</feature>
<protein>
    <submittedName>
        <fullName evidence="2">Uncharacterized protein</fullName>
    </submittedName>
</protein>
<evidence type="ECO:0000313" key="2">
    <source>
        <dbReference type="EMBL" id="TCD66065.1"/>
    </source>
</evidence>
<feature type="region of interest" description="Disordered" evidence="1">
    <location>
        <begin position="1"/>
        <end position="28"/>
    </location>
</feature>
<dbReference type="OrthoDB" id="2687259at2759"/>
<keyword evidence="3" id="KW-1185">Reference proteome</keyword>
<evidence type="ECO:0000256" key="1">
    <source>
        <dbReference type="SAM" id="MobiDB-lite"/>
    </source>
</evidence>
<proteinExistence type="predicted"/>
<sequence length="1370" mass="154111">MVASHPSNSAPGPSTSGLGSSTPELQCACGNDFETQRGLNLHRNKCTAAKQMFAGGHFQKRKAIQVQKRAAKKARMETSSSGPSGNIADIPEDVAFPDIEPVQPVEPPPSFHPSGRPKRRPRLPGRLQDMVPSALVGPGRRDTTDRPRGVPEAYVPPPRPPTPPRVPTPPPAPTTSSAGDAVYQNCEPNDFGLFRSFLQLPTHDPEESVTLEDVLDAPTLQTAPAAGRKRWWSPFGGEAVKNAASNIFAPFLNATTFRLMNWFYSGSSMKSLGELDRLVHDVLLADDFDASDLRNFSAAREAQRLDEWEDEWEDEADKEAPQFKASDGWREASVHIRLPGEGKAHRTSEEDAPQFEVKGIFHRRLIEVIKAAFQDPIAASYNLIPYRLFWNSEASQTPAGESAGSNSSLPDAERIYSEVYNSDAMVDEYEKIQQEHPQEPGKPVIENVIAGIMLWSDSTHLAQFGTASLWPIYVFFANQSKYIRCKPSEFAAHHLAYIPSLPDTFQDAYKEFFSKAASSAVITHCKRELMQAIWELLLDDDFMEAYENGILLRFADGIIRRVFPRFFSYSADYPEKVLLTTIRYLGRCPCPRCLVLKSEIAALGTPADMKRRLKDMRVDDHPRRSKIERVRTFIFNMGLSLASKWLGGLLDPYSWVPTRNAFSTRLSRFGVNFYSLFPPDFLHEFELGTFKAVFIHLIRLLVARGGDTVQEMNKRYRAMPTFGRDTIGKFTRNTSGMKKLAARHWEQILKCSMPCFEGLFPATYDAVVQDLLFTMSTWHALAKLRMHTDSTVAFFKDMTTALGEVLRTFKDTVCEAYTTYELPSEEAARGRRAAAKKQKDGEAATTGKSSSGKKRRLFSMETYKLHSLGDYLRYILWLGPSDNYSTQLGELEHRRVKRFYARTNRNKYVRQIAQQQRREEILRKIIRRQKARRAQVETAQPQDDLSLATADSPANRAVPAAATSTPPTPSPSSAAAQKNISPSLGFADADPLPYTAPKDKYHVSHATKFHQNIWSWLQQTSGDPATKDFLPMLQDHLFSRLTGRPDDGSFTNTDRHRVFIAGDKMYRHKVLRVNYTTYDVRRAQDSLNPRTHADIMVLAPEDEAESDWHPYWFARIVGIYHVNVKLLNPDFTEPSGPSIRVDFLWVRWFKRDPTALGGWVARRLPRISFTDSTAPEDGPSFGFLDPAMVIRGVHLMPAYAHGHTSDLLGPSIVRQPKENDEDWAYYYVGLFVDRDMFMRFLGGGVGHRGAAPATHRPTRRPARPEYTWTEATATPAAVTSTHGTIESGPSVEELERDDGRVDEEDELDEEEEEDYGYAPLHMDEAEGEDEGEDGDEGEDEVEDPDADDGLGAEDGEGDAYEEESSDFATY</sequence>
<reference evidence="2 3" key="1">
    <citation type="submission" date="2018-11" db="EMBL/GenBank/DDBJ databases">
        <title>Genome assembly of Steccherinum ochraceum LE-BIN_3174, the white-rot fungus of the Steccherinaceae family (The Residual Polyporoid clade, Polyporales, Basidiomycota).</title>
        <authorList>
            <person name="Fedorova T.V."/>
            <person name="Glazunova O.A."/>
            <person name="Landesman E.O."/>
            <person name="Moiseenko K.V."/>
            <person name="Psurtseva N.V."/>
            <person name="Savinova O.S."/>
            <person name="Shakhova N.V."/>
            <person name="Tyazhelova T.V."/>
            <person name="Vasina D.V."/>
        </authorList>
    </citation>
    <scope>NUCLEOTIDE SEQUENCE [LARGE SCALE GENOMIC DNA]</scope>
    <source>
        <strain evidence="2 3">LE-BIN_3174</strain>
    </source>
</reference>
<feature type="compositionally biased region" description="Basic and acidic residues" evidence="1">
    <location>
        <begin position="139"/>
        <end position="149"/>
    </location>
</feature>
<dbReference type="Pfam" id="PF18759">
    <property type="entry name" value="Plavaka"/>
    <property type="match status" value="1"/>
</dbReference>
<feature type="region of interest" description="Disordered" evidence="1">
    <location>
        <begin position="53"/>
        <end position="180"/>
    </location>
</feature>
<feature type="compositionally biased region" description="Pro residues" evidence="1">
    <location>
        <begin position="154"/>
        <end position="173"/>
    </location>
</feature>
<dbReference type="EMBL" id="RWJN01000151">
    <property type="protein sequence ID" value="TCD66065.1"/>
    <property type="molecule type" value="Genomic_DNA"/>
</dbReference>
<evidence type="ECO:0000313" key="3">
    <source>
        <dbReference type="Proteomes" id="UP000292702"/>
    </source>
</evidence>
<dbReference type="InterPro" id="IPR041078">
    <property type="entry name" value="Plavaka"/>
</dbReference>